<feature type="coiled-coil region" evidence="4">
    <location>
        <begin position="55"/>
        <end position="86"/>
    </location>
</feature>
<feature type="repeat" description="TPR" evidence="3">
    <location>
        <begin position="203"/>
        <end position="236"/>
    </location>
</feature>
<keyword evidence="6" id="KW-1185">Reference proteome</keyword>
<accession>A0A8S1VA44</accession>
<dbReference type="OrthoDB" id="392073at2759"/>
<dbReference type="EMBL" id="CAJJDP010000058">
    <property type="protein sequence ID" value="CAD8171796.1"/>
    <property type="molecule type" value="Genomic_DNA"/>
</dbReference>
<dbReference type="SMART" id="SM00028">
    <property type="entry name" value="TPR"/>
    <property type="match status" value="7"/>
</dbReference>
<gene>
    <name evidence="5" type="ORF">POCTA_138.1.T0590028</name>
</gene>
<sequence>MIQKFNLKLRCQKDDHNDEIDIFCYNQFCKEFRLSCFECIKNGFHRAHLNDVGKLNNLEEYIENKNKECDDLIDELNQLVESLNQSFSLLKFGIRNKYSVLKEKLLNLNQQQINDFLNSIIQFTEYKQLITTIVSEQIKKLNNTFNNLYGQLQLSSFNYQIQDNNIKLSKEFDERGYQLYMDDKYNQAIELFDKSIQSDPNNHFSLQLKGECLRQLNQFENAITWLDKALTINPKHFDSLFIKGDCLKLLNQFENAITWLDKGLAINPQHFNSLFIKGECLKQLDQFENAITWLDKALVINPFHFDSLFIKGVCLKQLNQFENAIFWLNKALTINPSHFDSLFIKGESLKQLNQYEDAITWLDKALVINPQHFYSLFIKGVCLKQLDQFENAIIWLDKGLSIDPKHVCSLSIKGECLRVLKQYENADLNTYILVQDQYKYNEPLIDYEKSLKLEPNDQQTKTQINVQKVNEK</sequence>
<feature type="repeat" description="TPR" evidence="3">
    <location>
        <begin position="169"/>
        <end position="202"/>
    </location>
</feature>
<keyword evidence="1" id="KW-0677">Repeat</keyword>
<reference evidence="5" key="1">
    <citation type="submission" date="2021-01" db="EMBL/GenBank/DDBJ databases">
        <authorList>
            <consortium name="Genoscope - CEA"/>
            <person name="William W."/>
        </authorList>
    </citation>
    <scope>NUCLEOTIDE SEQUENCE</scope>
</reference>
<feature type="repeat" description="TPR" evidence="3">
    <location>
        <begin position="305"/>
        <end position="338"/>
    </location>
</feature>
<keyword evidence="4" id="KW-0175">Coiled coil</keyword>
<dbReference type="Proteomes" id="UP000683925">
    <property type="component" value="Unassembled WGS sequence"/>
</dbReference>
<dbReference type="AlphaFoldDB" id="A0A8S1VA44"/>
<organism evidence="5 6">
    <name type="scientific">Paramecium octaurelia</name>
    <dbReference type="NCBI Taxonomy" id="43137"/>
    <lineage>
        <taxon>Eukaryota</taxon>
        <taxon>Sar</taxon>
        <taxon>Alveolata</taxon>
        <taxon>Ciliophora</taxon>
        <taxon>Intramacronucleata</taxon>
        <taxon>Oligohymenophorea</taxon>
        <taxon>Peniculida</taxon>
        <taxon>Parameciidae</taxon>
        <taxon>Paramecium</taxon>
    </lineage>
</organism>
<dbReference type="PANTHER" id="PTHR44943:SF4">
    <property type="entry name" value="TPR REPEAT-CONTAINING PROTEIN MJ0798"/>
    <property type="match status" value="1"/>
</dbReference>
<dbReference type="InterPro" id="IPR051685">
    <property type="entry name" value="Ycf3/AcsC/BcsC/TPR_MFPF"/>
</dbReference>
<feature type="repeat" description="TPR" evidence="3">
    <location>
        <begin position="271"/>
        <end position="304"/>
    </location>
</feature>
<name>A0A8S1VA44_PAROT</name>
<evidence type="ECO:0000256" key="1">
    <source>
        <dbReference type="ARBA" id="ARBA00022737"/>
    </source>
</evidence>
<evidence type="ECO:0000256" key="3">
    <source>
        <dbReference type="PROSITE-ProRule" id="PRU00339"/>
    </source>
</evidence>
<dbReference type="Pfam" id="PF13181">
    <property type="entry name" value="TPR_8"/>
    <property type="match status" value="3"/>
</dbReference>
<evidence type="ECO:0008006" key="7">
    <source>
        <dbReference type="Google" id="ProtNLM"/>
    </source>
</evidence>
<protein>
    <recommendedName>
        <fullName evidence="7">Tetratricopeptide repeat protein</fullName>
    </recommendedName>
</protein>
<comment type="caution">
    <text evidence="5">The sequence shown here is derived from an EMBL/GenBank/DDBJ whole genome shotgun (WGS) entry which is preliminary data.</text>
</comment>
<evidence type="ECO:0000256" key="2">
    <source>
        <dbReference type="ARBA" id="ARBA00022803"/>
    </source>
</evidence>
<dbReference type="PROSITE" id="PS50005">
    <property type="entry name" value="TPR"/>
    <property type="match status" value="5"/>
</dbReference>
<dbReference type="PANTHER" id="PTHR44943">
    <property type="entry name" value="CELLULOSE SYNTHASE OPERON PROTEIN C"/>
    <property type="match status" value="1"/>
</dbReference>
<evidence type="ECO:0000313" key="6">
    <source>
        <dbReference type="Proteomes" id="UP000683925"/>
    </source>
</evidence>
<dbReference type="OMA" id="FENAITW"/>
<evidence type="ECO:0000256" key="4">
    <source>
        <dbReference type="SAM" id="Coils"/>
    </source>
</evidence>
<dbReference type="Pfam" id="PF12895">
    <property type="entry name" value="ANAPC3"/>
    <property type="match status" value="1"/>
</dbReference>
<keyword evidence="2 3" id="KW-0802">TPR repeat</keyword>
<proteinExistence type="predicted"/>
<dbReference type="InterPro" id="IPR019734">
    <property type="entry name" value="TPR_rpt"/>
</dbReference>
<evidence type="ECO:0000313" key="5">
    <source>
        <dbReference type="EMBL" id="CAD8171796.1"/>
    </source>
</evidence>
<feature type="repeat" description="TPR" evidence="3">
    <location>
        <begin position="339"/>
        <end position="372"/>
    </location>
</feature>